<dbReference type="Proteomes" id="UP001597425">
    <property type="component" value="Unassembled WGS sequence"/>
</dbReference>
<comment type="caution">
    <text evidence="1">The sequence shown here is derived from an EMBL/GenBank/DDBJ whole genome shotgun (WGS) entry which is preliminary data.</text>
</comment>
<sequence length="246" mass="27540">MSKPVLLDNVTHKDLRVITRYGKEFGDNVNRTPVFPTEYADVQREYPILLRKDGDSGEYQSIALLGFAREENLFLEGGDWNASYIPGIVARGPFLIGFQQRDVDGEVQREPVIHVDMDSPRISETEGEPVFLPHGGNSPYLERVSTILGGINDGMEVGRTMFEALDSFGLIEPVNIQVEVHADEKYDLRGLYTISEEKLANLDGESLEKLNRAGFLQGAFLLIASLGNVKNLIDMKRRRLLAASER</sequence>
<reference evidence="2" key="1">
    <citation type="journal article" date="2019" name="Int. J. Syst. Evol. Microbiol.">
        <title>The Global Catalogue of Microorganisms (GCM) 10K type strain sequencing project: providing services to taxonomists for standard genome sequencing and annotation.</title>
        <authorList>
            <consortium name="The Broad Institute Genomics Platform"/>
            <consortium name="The Broad Institute Genome Sequencing Center for Infectious Disease"/>
            <person name="Wu L."/>
            <person name="Ma J."/>
        </authorList>
    </citation>
    <scope>NUCLEOTIDE SEQUENCE [LARGE SCALE GENOMIC DNA]</scope>
    <source>
        <strain evidence="2">KCTC 12848</strain>
    </source>
</reference>
<name>A0ABW5EBN2_9GAMM</name>
<keyword evidence="2" id="KW-1185">Reference proteome</keyword>
<proteinExistence type="predicted"/>
<dbReference type="EMBL" id="JBHUJD010000003">
    <property type="protein sequence ID" value="MFD2309355.1"/>
    <property type="molecule type" value="Genomic_DNA"/>
</dbReference>
<dbReference type="Pfam" id="PF07277">
    <property type="entry name" value="SapC"/>
    <property type="match status" value="1"/>
</dbReference>
<evidence type="ECO:0000313" key="1">
    <source>
        <dbReference type="EMBL" id="MFD2309355.1"/>
    </source>
</evidence>
<evidence type="ECO:0000313" key="2">
    <source>
        <dbReference type="Proteomes" id="UP001597425"/>
    </source>
</evidence>
<dbReference type="InterPro" id="IPR010836">
    <property type="entry name" value="SapC"/>
</dbReference>
<protein>
    <submittedName>
        <fullName evidence="1">SapC family protein</fullName>
    </submittedName>
</protein>
<dbReference type="RefSeq" id="WP_265720835.1">
    <property type="nucleotide sequence ID" value="NZ_JAPIVK010000006.1"/>
</dbReference>
<accession>A0ABW5EBN2</accession>
<gene>
    <name evidence="1" type="ORF">ACFSKX_02910</name>
</gene>
<organism evidence="1 2">
    <name type="scientific">Microbulbifer halophilus</name>
    <dbReference type="NCBI Taxonomy" id="453963"/>
    <lineage>
        <taxon>Bacteria</taxon>
        <taxon>Pseudomonadati</taxon>
        <taxon>Pseudomonadota</taxon>
        <taxon>Gammaproteobacteria</taxon>
        <taxon>Cellvibrionales</taxon>
        <taxon>Microbulbiferaceae</taxon>
        <taxon>Microbulbifer</taxon>
    </lineage>
</organism>